<dbReference type="PANTHER" id="PTHR46401:SF8">
    <property type="entry name" value="BLL6006 PROTEIN"/>
    <property type="match status" value="1"/>
</dbReference>
<gene>
    <name evidence="2" type="ORF">GXP69_07855</name>
</gene>
<proteinExistence type="predicted"/>
<dbReference type="Gene3D" id="3.40.50.2000">
    <property type="entry name" value="Glycogen Phosphorylase B"/>
    <property type="match status" value="2"/>
</dbReference>
<dbReference type="AlphaFoldDB" id="A0A6B3LRC2"/>
<dbReference type="GO" id="GO:0016757">
    <property type="term" value="F:glycosyltransferase activity"/>
    <property type="evidence" value="ECO:0007669"/>
    <property type="project" value="InterPro"/>
</dbReference>
<dbReference type="EMBL" id="JAAGWD010000003">
    <property type="protein sequence ID" value="NEM97605.1"/>
    <property type="molecule type" value="Genomic_DNA"/>
</dbReference>
<dbReference type="Proteomes" id="UP000474777">
    <property type="component" value="Unassembled WGS sequence"/>
</dbReference>
<accession>A0A6B3LRC2</accession>
<dbReference type="Pfam" id="PF00534">
    <property type="entry name" value="Glycos_transf_1"/>
    <property type="match status" value="1"/>
</dbReference>
<evidence type="ECO:0000313" key="2">
    <source>
        <dbReference type="EMBL" id="NEM97605.1"/>
    </source>
</evidence>
<dbReference type="RefSeq" id="WP_163914153.1">
    <property type="nucleotide sequence ID" value="NZ_JAAGWD010000003.1"/>
</dbReference>
<reference evidence="2 3" key="1">
    <citation type="submission" date="2020-02" db="EMBL/GenBank/DDBJ databases">
        <authorList>
            <person name="Kim M.K."/>
        </authorList>
    </citation>
    <scope>NUCLEOTIDE SEQUENCE [LARGE SCALE GENOMIC DNA]</scope>
    <source>
        <strain evidence="2 3">BT327</strain>
    </source>
</reference>
<keyword evidence="3" id="KW-1185">Reference proteome</keyword>
<protein>
    <submittedName>
        <fullName evidence="2">Glycosyltransferase family 4 protein</fullName>
    </submittedName>
</protein>
<sequence length="380" mass="44008">MNILLNFFPVRAGGGQQVANNFIQIIAKEHFNHNWFVLVGEGSELHISAKKELSEYQIFSFPYSYLARITISKKLKELTTAHNIDLIYNYAPTLQIPKIPQVVRSVYSNLYFPEIPFWSSYPFITQLKKKTIDYFRLRGTLKADGLVFENNSMLDRASSLYNYPQNRMKYIEPSVSSFDVRNINAEYNKLKSLEGFKILYLSSWHLNKNISVLPYVASLLKEANINVRFILTLEPTNKEVESNLLNVIHKLQVMDYFELIGKVKAIHVHQVVKLSDAMILLSKLECFSSNVVESYFFKKPLIIADEPWARAACERAALFVDRENPNDIFSKIKDLVSDKALRHELVSLGETRLLHFNTPEEKVEKQVKFLEHIYEISKKG</sequence>
<feature type="domain" description="Glycosyl transferase family 1" evidence="1">
    <location>
        <begin position="193"/>
        <end position="346"/>
    </location>
</feature>
<organism evidence="2 3">
    <name type="scientific">Pontibacter burrus</name>
    <dbReference type="NCBI Taxonomy" id="2704466"/>
    <lineage>
        <taxon>Bacteria</taxon>
        <taxon>Pseudomonadati</taxon>
        <taxon>Bacteroidota</taxon>
        <taxon>Cytophagia</taxon>
        <taxon>Cytophagales</taxon>
        <taxon>Hymenobacteraceae</taxon>
        <taxon>Pontibacter</taxon>
    </lineage>
</organism>
<comment type="caution">
    <text evidence="2">The sequence shown here is derived from an EMBL/GenBank/DDBJ whole genome shotgun (WGS) entry which is preliminary data.</text>
</comment>
<keyword evidence="2" id="KW-0808">Transferase</keyword>
<dbReference type="InterPro" id="IPR001296">
    <property type="entry name" value="Glyco_trans_1"/>
</dbReference>
<evidence type="ECO:0000259" key="1">
    <source>
        <dbReference type="Pfam" id="PF00534"/>
    </source>
</evidence>
<dbReference type="SUPFAM" id="SSF53756">
    <property type="entry name" value="UDP-Glycosyltransferase/glycogen phosphorylase"/>
    <property type="match status" value="1"/>
</dbReference>
<evidence type="ECO:0000313" key="3">
    <source>
        <dbReference type="Proteomes" id="UP000474777"/>
    </source>
</evidence>
<name>A0A6B3LRC2_9BACT</name>
<dbReference type="PANTHER" id="PTHR46401">
    <property type="entry name" value="GLYCOSYLTRANSFERASE WBBK-RELATED"/>
    <property type="match status" value="1"/>
</dbReference>